<dbReference type="AlphaFoldDB" id="A0A6C2U9Y1"/>
<dbReference type="Gene3D" id="3.90.320.10">
    <property type="match status" value="1"/>
</dbReference>
<dbReference type="EMBL" id="CAAHFG010000004">
    <property type="protein sequence ID" value="VGO16912.1"/>
    <property type="molecule type" value="Genomic_DNA"/>
</dbReference>
<proteinExistence type="predicted"/>
<dbReference type="RefSeq" id="WP_136082426.1">
    <property type="nucleotide sequence ID" value="NZ_CAAHFG010000004.1"/>
</dbReference>
<evidence type="ECO:0000313" key="3">
    <source>
        <dbReference type="Proteomes" id="UP000366872"/>
    </source>
</evidence>
<accession>A0A6C2U9Y1</accession>
<protein>
    <recommendedName>
        <fullName evidence="1">PD-(D/E)XK endonuclease-like domain-containing protein</fullName>
    </recommendedName>
</protein>
<sequence length="275" mass="30679">MKLEELRKRPHWSYSSLQSLLFICSLAWKFQKVDKLKPSHTPVSLAYGSCYHRVLTTMYNGIMKGSPLSVDDVAELFTSDWRSTVGKENVRYGKLDADGIEEQGRKLVRLAYDHVDPDEEVISISEVFAVPVRYNGRFMSKPLVGEFDLVIRGKDGAPVVVDWKTSATRWAKNRAGKSLQATAYSYAYSMKHGENVGVRFDVAVKNVRPVFEQHSTMRGTGDWNLLSKLVAKADAIVEHGLHYANLDSFGCSGCPYAGACAEWCRSAEEPAVMAA</sequence>
<dbReference type="Pfam" id="PF12705">
    <property type="entry name" value="PDDEXK_1"/>
    <property type="match status" value="1"/>
</dbReference>
<evidence type="ECO:0000259" key="1">
    <source>
        <dbReference type="Pfam" id="PF12705"/>
    </source>
</evidence>
<organism evidence="2 3">
    <name type="scientific">Pontiella desulfatans</name>
    <dbReference type="NCBI Taxonomy" id="2750659"/>
    <lineage>
        <taxon>Bacteria</taxon>
        <taxon>Pseudomonadati</taxon>
        <taxon>Kiritimatiellota</taxon>
        <taxon>Kiritimatiellia</taxon>
        <taxon>Kiritimatiellales</taxon>
        <taxon>Pontiellaceae</taxon>
        <taxon>Pontiella</taxon>
    </lineage>
</organism>
<evidence type="ECO:0000313" key="2">
    <source>
        <dbReference type="EMBL" id="VGO16912.1"/>
    </source>
</evidence>
<reference evidence="2 3" key="1">
    <citation type="submission" date="2019-04" db="EMBL/GenBank/DDBJ databases">
        <authorList>
            <person name="Van Vliet M D."/>
        </authorList>
    </citation>
    <scope>NUCLEOTIDE SEQUENCE [LARGE SCALE GENOMIC DNA]</scope>
    <source>
        <strain evidence="2 3">F1</strain>
    </source>
</reference>
<dbReference type="Proteomes" id="UP000366872">
    <property type="component" value="Unassembled WGS sequence"/>
</dbReference>
<keyword evidence="3" id="KW-1185">Reference proteome</keyword>
<dbReference type="InterPro" id="IPR011604">
    <property type="entry name" value="PDDEXK-like_dom_sf"/>
</dbReference>
<dbReference type="InterPro" id="IPR038726">
    <property type="entry name" value="PDDEXK_AddAB-type"/>
</dbReference>
<name>A0A6C2U9Y1_PONDE</name>
<feature type="domain" description="PD-(D/E)XK endonuclease-like" evidence="1">
    <location>
        <begin position="11"/>
        <end position="260"/>
    </location>
</feature>
<gene>
    <name evidence="2" type="ORF">PDESU_05504</name>
</gene>